<reference evidence="7 8" key="1">
    <citation type="submission" date="2016-10" db="EMBL/GenBank/DDBJ databases">
        <authorList>
            <person name="de Groot N.N."/>
        </authorList>
    </citation>
    <scope>NUCLEOTIDE SEQUENCE [LARGE SCALE GENOMIC DNA]</scope>
    <source>
        <strain evidence="7 8">DSM 21800</strain>
    </source>
</reference>
<dbReference type="CDD" id="cd08234">
    <property type="entry name" value="threonine_DH_like"/>
    <property type="match status" value="1"/>
</dbReference>
<dbReference type="Gene3D" id="3.40.50.720">
    <property type="entry name" value="NAD(P)-binding Rossmann-like Domain"/>
    <property type="match status" value="1"/>
</dbReference>
<dbReference type="Gene3D" id="3.90.180.10">
    <property type="entry name" value="Medium-chain alcohol dehydrogenases, catalytic domain"/>
    <property type="match status" value="1"/>
</dbReference>
<dbReference type="STRING" id="630515.SAMN04489812_1059"/>
<evidence type="ECO:0000313" key="7">
    <source>
        <dbReference type="EMBL" id="SDS15806.1"/>
    </source>
</evidence>
<dbReference type="OrthoDB" id="9797931at2"/>
<evidence type="ECO:0000256" key="3">
    <source>
        <dbReference type="ARBA" id="ARBA00022833"/>
    </source>
</evidence>
<dbReference type="GO" id="GO:0008270">
    <property type="term" value="F:zinc ion binding"/>
    <property type="evidence" value="ECO:0007669"/>
    <property type="project" value="InterPro"/>
</dbReference>
<dbReference type="Proteomes" id="UP000199103">
    <property type="component" value="Chromosome I"/>
</dbReference>
<evidence type="ECO:0000256" key="4">
    <source>
        <dbReference type="ARBA" id="ARBA00023002"/>
    </source>
</evidence>
<accession>A0A1H1PXG6</accession>
<keyword evidence="4" id="KW-0560">Oxidoreductase</keyword>
<organism evidence="7 8">
    <name type="scientific">Microlunatus soli</name>
    <dbReference type="NCBI Taxonomy" id="630515"/>
    <lineage>
        <taxon>Bacteria</taxon>
        <taxon>Bacillati</taxon>
        <taxon>Actinomycetota</taxon>
        <taxon>Actinomycetes</taxon>
        <taxon>Propionibacteriales</taxon>
        <taxon>Propionibacteriaceae</taxon>
        <taxon>Microlunatus</taxon>
    </lineage>
</organism>
<name>A0A1H1PXG6_9ACTN</name>
<evidence type="ECO:0000313" key="8">
    <source>
        <dbReference type="Proteomes" id="UP000199103"/>
    </source>
</evidence>
<evidence type="ECO:0000256" key="5">
    <source>
        <dbReference type="RuleBase" id="RU361277"/>
    </source>
</evidence>
<dbReference type="SUPFAM" id="SSF51735">
    <property type="entry name" value="NAD(P)-binding Rossmann-fold domains"/>
    <property type="match status" value="1"/>
</dbReference>
<dbReference type="SMART" id="SM00829">
    <property type="entry name" value="PKS_ER"/>
    <property type="match status" value="1"/>
</dbReference>
<comment type="cofactor">
    <cofactor evidence="1 5">
        <name>Zn(2+)</name>
        <dbReference type="ChEBI" id="CHEBI:29105"/>
    </cofactor>
</comment>
<evidence type="ECO:0000256" key="2">
    <source>
        <dbReference type="ARBA" id="ARBA00022723"/>
    </source>
</evidence>
<dbReference type="RefSeq" id="WP_091520990.1">
    <property type="nucleotide sequence ID" value="NZ_LT629772.1"/>
</dbReference>
<dbReference type="InterPro" id="IPR011032">
    <property type="entry name" value="GroES-like_sf"/>
</dbReference>
<keyword evidence="3 5" id="KW-0862">Zinc</keyword>
<comment type="similarity">
    <text evidence="5">Belongs to the zinc-containing alcohol dehydrogenase family.</text>
</comment>
<feature type="domain" description="Enoyl reductase (ER)" evidence="6">
    <location>
        <begin position="13"/>
        <end position="337"/>
    </location>
</feature>
<dbReference type="InterPro" id="IPR050129">
    <property type="entry name" value="Zn_alcohol_dh"/>
</dbReference>
<dbReference type="InterPro" id="IPR002328">
    <property type="entry name" value="ADH_Zn_CS"/>
</dbReference>
<evidence type="ECO:0000259" key="6">
    <source>
        <dbReference type="SMART" id="SM00829"/>
    </source>
</evidence>
<dbReference type="PANTHER" id="PTHR43401">
    <property type="entry name" value="L-THREONINE 3-DEHYDROGENASE"/>
    <property type="match status" value="1"/>
</dbReference>
<dbReference type="GO" id="GO:0016491">
    <property type="term" value="F:oxidoreductase activity"/>
    <property type="evidence" value="ECO:0007669"/>
    <property type="project" value="UniProtKB-KW"/>
</dbReference>
<dbReference type="Pfam" id="PF00107">
    <property type="entry name" value="ADH_zinc_N"/>
    <property type="match status" value="1"/>
</dbReference>
<dbReference type="AlphaFoldDB" id="A0A1H1PXG6"/>
<dbReference type="InterPro" id="IPR013149">
    <property type="entry name" value="ADH-like_C"/>
</dbReference>
<sequence>MRAVRYDRPEEFGVIEAPDLRPQSGEVVLRIVRSGVCGTDVHLHHGNFSPRYPLIPGHESVGVVDQLGESVTSLQVGDLVAVNNRVECGGCRNCRRGMPAFCLALADHGVTEPGGCATRLVMPAAKCHPAGDLTADQLAFAEPAACALHGVDIARPRPGSNILIFGAGTTGLLLAQALRASGAAQVTIAAPTQHKLDLAHDFGIDNTVRIDRTDSAAAVSSLRDRTDDGFDLVVDATGALSVLQESLALVRNGGTLLIYGLTGEEQELPIRPYEIFSRELTIKGSFTQAYSFDRGLAMLRSGAIRTEGMITHRFGLDEYQQALDAVDHDRSCIKAVIEPQ</sequence>
<dbReference type="InterPro" id="IPR013154">
    <property type="entry name" value="ADH-like_N"/>
</dbReference>
<dbReference type="Pfam" id="PF08240">
    <property type="entry name" value="ADH_N"/>
    <property type="match status" value="1"/>
</dbReference>
<dbReference type="SUPFAM" id="SSF50129">
    <property type="entry name" value="GroES-like"/>
    <property type="match status" value="1"/>
</dbReference>
<proteinExistence type="inferred from homology"/>
<protein>
    <submittedName>
        <fullName evidence="7">D-arabinitol dehydrogenase (NADP+)</fullName>
    </submittedName>
</protein>
<dbReference type="PROSITE" id="PS00059">
    <property type="entry name" value="ADH_ZINC"/>
    <property type="match status" value="1"/>
</dbReference>
<dbReference type="EMBL" id="LT629772">
    <property type="protein sequence ID" value="SDS15806.1"/>
    <property type="molecule type" value="Genomic_DNA"/>
</dbReference>
<evidence type="ECO:0000256" key="1">
    <source>
        <dbReference type="ARBA" id="ARBA00001947"/>
    </source>
</evidence>
<keyword evidence="8" id="KW-1185">Reference proteome</keyword>
<keyword evidence="2 5" id="KW-0479">Metal-binding</keyword>
<dbReference type="InterPro" id="IPR020843">
    <property type="entry name" value="ER"/>
</dbReference>
<gene>
    <name evidence="7" type="ORF">SAMN04489812_1059</name>
</gene>
<dbReference type="PANTHER" id="PTHR43401:SF2">
    <property type="entry name" value="L-THREONINE 3-DEHYDROGENASE"/>
    <property type="match status" value="1"/>
</dbReference>
<dbReference type="InterPro" id="IPR036291">
    <property type="entry name" value="NAD(P)-bd_dom_sf"/>
</dbReference>